<dbReference type="KEGG" id="slx:SLAV_38990"/>
<dbReference type="RefSeq" id="WP_030239906.1">
    <property type="nucleotide sequence ID" value="NZ_CP024985.1"/>
</dbReference>
<dbReference type="EMBL" id="CP024985">
    <property type="protein sequence ID" value="ATZ29561.1"/>
    <property type="molecule type" value="Genomic_DNA"/>
</dbReference>
<dbReference type="Proteomes" id="UP000231791">
    <property type="component" value="Chromosome"/>
</dbReference>
<dbReference type="EMBL" id="CP024985">
    <property type="protein sequence ID" value="ATZ22010.1"/>
    <property type="molecule type" value="Genomic_DNA"/>
</dbReference>
<reference evidence="2 3" key="1">
    <citation type="submission" date="2017-11" db="EMBL/GenBank/DDBJ databases">
        <title>Complete genome sequence of Streptomyces lavendulae subsp. lavendulae CCM 3239 (formerly 'Streptomyces aureofaciens CCM 3239'), the producer of the angucycline-type antibiotic auricin.</title>
        <authorList>
            <person name="Busche T."/>
            <person name="Novakova R."/>
            <person name="Al'Dilaimi A."/>
            <person name="Homerova D."/>
            <person name="Feckova L."/>
            <person name="Rezuchova B."/>
            <person name="Mingyar E."/>
            <person name="Csolleiova D."/>
            <person name="Bekeova C."/>
            <person name="Winkler A."/>
            <person name="Sevcikova B."/>
            <person name="Kalinowski J."/>
            <person name="Kormanec J."/>
            <person name="Ruckert C."/>
        </authorList>
    </citation>
    <scope>NUCLEOTIDE SEQUENCE [LARGE SCALE GENOMIC DNA]</scope>
    <source>
        <strain evidence="2 3">CCM 3239</strain>
    </source>
</reference>
<dbReference type="OrthoDB" id="4218114at2"/>
<evidence type="ECO:0008006" key="4">
    <source>
        <dbReference type="Google" id="ProtNLM"/>
    </source>
</evidence>
<dbReference type="GeneID" id="49388731"/>
<gene>
    <name evidence="1" type="ORF">SLAV_00400</name>
    <name evidence="2" type="ORF">SLAV_38990</name>
</gene>
<dbReference type="KEGG" id="slx:SLAV_00400"/>
<protein>
    <recommendedName>
        <fullName evidence="4">Sigma-70 family RNA polymerase sigma factor</fullName>
    </recommendedName>
</protein>
<organism evidence="2 3">
    <name type="scientific">Streptomyces lavendulae subsp. lavendulae</name>
    <dbReference type="NCBI Taxonomy" id="58340"/>
    <lineage>
        <taxon>Bacteria</taxon>
        <taxon>Bacillati</taxon>
        <taxon>Actinomycetota</taxon>
        <taxon>Actinomycetes</taxon>
        <taxon>Kitasatosporales</taxon>
        <taxon>Streptomycetaceae</taxon>
        <taxon>Streptomyces</taxon>
    </lineage>
</organism>
<evidence type="ECO:0000313" key="2">
    <source>
        <dbReference type="EMBL" id="ATZ29561.1"/>
    </source>
</evidence>
<keyword evidence="3" id="KW-1185">Reference proteome</keyword>
<evidence type="ECO:0000313" key="1">
    <source>
        <dbReference type="EMBL" id="ATZ22010.1"/>
    </source>
</evidence>
<dbReference type="AlphaFoldDB" id="A0A2K8PS47"/>
<sequence length="168" mass="17798">MITAFSGRVPHASPVLEACGTGAAARTGRKDVRAAEQTARTAFKARFDSAYRQYAAVRLGDDDAGDVVEAVWKQIELGWAGLLRCPSPAGGAWTLLSRAVHASPARPPSPLDKLPRPAADAFLLRHCVGLEADRAAEAMGMEPAAFESLYRSVVPRPGSGNPSGIFDR</sequence>
<name>A0A2K8PS47_STRLA</name>
<accession>A0A2K8PS47</accession>
<evidence type="ECO:0000313" key="3">
    <source>
        <dbReference type="Proteomes" id="UP000231791"/>
    </source>
</evidence>
<proteinExistence type="predicted"/>